<organism evidence="3 4">
    <name type="scientific">Paraflavitalea soli</name>
    <dbReference type="NCBI Taxonomy" id="2315862"/>
    <lineage>
        <taxon>Bacteria</taxon>
        <taxon>Pseudomonadati</taxon>
        <taxon>Bacteroidota</taxon>
        <taxon>Chitinophagia</taxon>
        <taxon>Chitinophagales</taxon>
        <taxon>Chitinophagaceae</taxon>
        <taxon>Paraflavitalea</taxon>
    </lineage>
</organism>
<dbReference type="KEGG" id="pseg:D3H65_21450"/>
<dbReference type="RefSeq" id="WP_119052281.1">
    <property type="nucleotide sequence ID" value="NZ_CP032157.1"/>
</dbReference>
<dbReference type="AlphaFoldDB" id="A0A3B7MPG8"/>
<dbReference type="GO" id="GO:0003677">
    <property type="term" value="F:DNA binding"/>
    <property type="evidence" value="ECO:0007669"/>
    <property type="project" value="InterPro"/>
</dbReference>
<evidence type="ECO:0000259" key="2">
    <source>
        <dbReference type="PROSITE" id="PS50943"/>
    </source>
</evidence>
<feature type="domain" description="HTH cro/C1-type" evidence="2">
    <location>
        <begin position="88"/>
        <end position="135"/>
    </location>
</feature>
<dbReference type="CDD" id="cd00093">
    <property type="entry name" value="HTH_XRE"/>
    <property type="match status" value="1"/>
</dbReference>
<sequence>MINNEKQYKISKKKLNEIVTEIEKVKKASEQNPLRNKLILASLLNVKEELEDEISEYESLKNSNQETLAERVISELPSILTEYKIISGMTQKEFSEKLGLKEQQLQRYEADNFKGVSFKNLLKFLDSIGLEIKIKETRLNKSRKRTPVKKKTNSR</sequence>
<reference evidence="3 4" key="1">
    <citation type="submission" date="2018-09" db="EMBL/GenBank/DDBJ databases">
        <title>Genome sequencing of strain 6GH32-13.</title>
        <authorList>
            <person name="Weon H.-Y."/>
            <person name="Heo J."/>
            <person name="Kwon S.-W."/>
        </authorList>
    </citation>
    <scope>NUCLEOTIDE SEQUENCE [LARGE SCALE GENOMIC DNA]</scope>
    <source>
        <strain evidence="3 4">5GH32-13</strain>
    </source>
</reference>
<dbReference type="Proteomes" id="UP000263900">
    <property type="component" value="Chromosome"/>
</dbReference>
<proteinExistence type="predicted"/>
<name>A0A3B7MPG8_9BACT</name>
<gene>
    <name evidence="3" type="ORF">D3H65_21450</name>
</gene>
<evidence type="ECO:0000256" key="1">
    <source>
        <dbReference type="SAM" id="Coils"/>
    </source>
</evidence>
<keyword evidence="4" id="KW-1185">Reference proteome</keyword>
<accession>A0A3B7MPG8</accession>
<dbReference type="SUPFAM" id="SSF47413">
    <property type="entry name" value="lambda repressor-like DNA-binding domains"/>
    <property type="match status" value="1"/>
</dbReference>
<keyword evidence="1" id="KW-0175">Coiled coil</keyword>
<dbReference type="PROSITE" id="PS50943">
    <property type="entry name" value="HTH_CROC1"/>
    <property type="match status" value="1"/>
</dbReference>
<dbReference type="InterPro" id="IPR010982">
    <property type="entry name" value="Lambda_DNA-bd_dom_sf"/>
</dbReference>
<dbReference type="Gene3D" id="1.10.260.40">
    <property type="entry name" value="lambda repressor-like DNA-binding domains"/>
    <property type="match status" value="1"/>
</dbReference>
<feature type="coiled-coil region" evidence="1">
    <location>
        <begin position="12"/>
        <end position="111"/>
    </location>
</feature>
<evidence type="ECO:0000313" key="3">
    <source>
        <dbReference type="EMBL" id="AXY76404.1"/>
    </source>
</evidence>
<dbReference type="SMART" id="SM00530">
    <property type="entry name" value="HTH_XRE"/>
    <property type="match status" value="1"/>
</dbReference>
<dbReference type="InterPro" id="IPR001387">
    <property type="entry name" value="Cro/C1-type_HTH"/>
</dbReference>
<protein>
    <submittedName>
        <fullName evidence="3">XRE family transcriptional regulator</fullName>
    </submittedName>
</protein>
<evidence type="ECO:0000313" key="4">
    <source>
        <dbReference type="Proteomes" id="UP000263900"/>
    </source>
</evidence>
<dbReference type="OrthoDB" id="9796786at2"/>
<dbReference type="Pfam" id="PF01381">
    <property type="entry name" value="HTH_3"/>
    <property type="match status" value="1"/>
</dbReference>
<dbReference type="EMBL" id="CP032157">
    <property type="protein sequence ID" value="AXY76404.1"/>
    <property type="molecule type" value="Genomic_DNA"/>
</dbReference>